<dbReference type="AlphaFoldDB" id="A0A7T8KCU2"/>
<keyword evidence="3" id="KW-1185">Reference proteome</keyword>
<name>A0A7T8KCU2_CALRO</name>
<feature type="compositionally biased region" description="Polar residues" evidence="1">
    <location>
        <begin position="8"/>
        <end position="18"/>
    </location>
</feature>
<organism evidence="2 3">
    <name type="scientific">Caligus rogercresseyi</name>
    <name type="common">Sea louse</name>
    <dbReference type="NCBI Taxonomy" id="217165"/>
    <lineage>
        <taxon>Eukaryota</taxon>
        <taxon>Metazoa</taxon>
        <taxon>Ecdysozoa</taxon>
        <taxon>Arthropoda</taxon>
        <taxon>Crustacea</taxon>
        <taxon>Multicrustacea</taxon>
        <taxon>Hexanauplia</taxon>
        <taxon>Copepoda</taxon>
        <taxon>Siphonostomatoida</taxon>
        <taxon>Caligidae</taxon>
        <taxon>Caligus</taxon>
    </lineage>
</organism>
<evidence type="ECO:0000313" key="3">
    <source>
        <dbReference type="Proteomes" id="UP000595437"/>
    </source>
</evidence>
<protein>
    <submittedName>
        <fullName evidence="2">Uncharacterized protein</fullName>
    </submittedName>
</protein>
<reference evidence="3" key="1">
    <citation type="submission" date="2021-01" db="EMBL/GenBank/DDBJ databases">
        <title>Caligus Genome Assembly.</title>
        <authorList>
            <person name="Gallardo-Escarate C."/>
        </authorList>
    </citation>
    <scope>NUCLEOTIDE SEQUENCE [LARGE SCALE GENOMIC DNA]</scope>
</reference>
<evidence type="ECO:0000256" key="1">
    <source>
        <dbReference type="SAM" id="MobiDB-lite"/>
    </source>
</evidence>
<proteinExistence type="predicted"/>
<feature type="region of interest" description="Disordered" evidence="1">
    <location>
        <begin position="1"/>
        <end position="26"/>
    </location>
</feature>
<dbReference type="EMBL" id="CP045893">
    <property type="protein sequence ID" value="QQP53545.1"/>
    <property type="molecule type" value="Genomic_DNA"/>
</dbReference>
<evidence type="ECO:0000313" key="2">
    <source>
        <dbReference type="EMBL" id="QQP53545.1"/>
    </source>
</evidence>
<accession>A0A7T8KCU2</accession>
<gene>
    <name evidence="2" type="ORF">FKW44_006057</name>
</gene>
<dbReference type="Proteomes" id="UP000595437">
    <property type="component" value="Chromosome 4"/>
</dbReference>
<sequence>MGKGTTILRATNMPTSSQKKARNQAPSGCAYIRQPDKEVPKEHILVNVESPMAGHGFL</sequence>